<organism evidence="2 3">
    <name type="scientific">Burkholderia cepacia</name>
    <name type="common">Pseudomonas cepacia</name>
    <dbReference type="NCBI Taxonomy" id="292"/>
    <lineage>
        <taxon>Bacteria</taxon>
        <taxon>Pseudomonadati</taxon>
        <taxon>Pseudomonadota</taxon>
        <taxon>Betaproteobacteria</taxon>
        <taxon>Burkholderiales</taxon>
        <taxon>Burkholderiaceae</taxon>
        <taxon>Burkholderia</taxon>
        <taxon>Burkholderia cepacia complex</taxon>
    </lineage>
</organism>
<sequence>MRRDMHPFGRRIMVRTELRVVLAAIATFIMLGGIAVAIHGLLFDIQDALLYGAAAIGLGVATTAVALNVWPKDPH</sequence>
<dbReference type="EMBL" id="CP013444">
    <property type="protein sequence ID" value="AOK20320.1"/>
    <property type="molecule type" value="Genomic_DNA"/>
</dbReference>
<feature type="transmembrane region" description="Helical" evidence="1">
    <location>
        <begin position="48"/>
        <end position="70"/>
    </location>
</feature>
<keyword evidence="1" id="KW-0472">Membrane</keyword>
<dbReference type="Pfam" id="PF11177">
    <property type="entry name" value="DUF2964"/>
    <property type="match status" value="1"/>
</dbReference>
<evidence type="ECO:0008006" key="4">
    <source>
        <dbReference type="Google" id="ProtNLM"/>
    </source>
</evidence>
<dbReference type="RefSeq" id="WP_069274784.1">
    <property type="nucleotide sequence ID" value="NZ_CP013444.1"/>
</dbReference>
<proteinExistence type="predicted"/>
<name>A0A1B4Q2C0_BURCE</name>
<evidence type="ECO:0000313" key="3">
    <source>
        <dbReference type="Proteomes" id="UP000094776"/>
    </source>
</evidence>
<protein>
    <recommendedName>
        <fullName evidence="4">DUF2964 domain-containing protein</fullName>
    </recommendedName>
</protein>
<evidence type="ECO:0000256" key="1">
    <source>
        <dbReference type="SAM" id="Phobius"/>
    </source>
</evidence>
<dbReference type="Proteomes" id="UP000094776">
    <property type="component" value="Chromosome 2"/>
</dbReference>
<accession>A0A1B4Q2C0</accession>
<reference evidence="2 3" key="1">
    <citation type="submission" date="2015-12" db="EMBL/GenBank/DDBJ databases">
        <title>Diversity of Burkholderia near neighbor genomes.</title>
        <authorList>
            <person name="Sahl J."/>
            <person name="Wagner D."/>
            <person name="Keim P."/>
        </authorList>
    </citation>
    <scope>NUCLEOTIDE SEQUENCE [LARGE SCALE GENOMIC DNA]</scope>
    <source>
        <strain evidence="2 3">MSMB1184WGS</strain>
    </source>
</reference>
<evidence type="ECO:0000313" key="2">
    <source>
        <dbReference type="EMBL" id="AOK20320.1"/>
    </source>
</evidence>
<feature type="transmembrane region" description="Helical" evidence="1">
    <location>
        <begin position="20"/>
        <end position="42"/>
    </location>
</feature>
<dbReference type="InterPro" id="IPR021347">
    <property type="entry name" value="DUF2964"/>
</dbReference>
<gene>
    <name evidence="2" type="ORF">WT26_31655</name>
</gene>
<dbReference type="AlphaFoldDB" id="A0A1B4Q2C0"/>
<keyword evidence="1" id="KW-0812">Transmembrane</keyword>
<keyword evidence="1" id="KW-1133">Transmembrane helix</keyword>